<evidence type="ECO:0000256" key="3">
    <source>
        <dbReference type="ARBA" id="ARBA00009859"/>
    </source>
</evidence>
<evidence type="ECO:0000256" key="7">
    <source>
        <dbReference type="ARBA" id="ARBA00022846"/>
    </source>
</evidence>
<sequence>MQSAAAAEAKRQLAEVADIEERARSRVAALVEDHDRALRRAEDYYSTDELATVTKLQARVDNKLSAAEQENRRLSESLQEARRKLPELQKRQQDFKQAKSQIVVQQERDELLRKQTDAILDVQQRSGLKHLLLDRKLAALTDAVEKKEAQLCAALSASGEYDDLLRRCSEKLKGSGVPLYDFPFRPSERLLGDPTRVQDPPGPASAE</sequence>
<keyword evidence="17" id="KW-1185">Reference proteome</keyword>
<dbReference type="GO" id="GO:0031514">
    <property type="term" value="C:motile cilium"/>
    <property type="evidence" value="ECO:0007669"/>
    <property type="project" value="UniProtKB-SubCell"/>
</dbReference>
<comment type="similarity">
    <text evidence="3">Belongs to the DRC4 family.</text>
</comment>
<evidence type="ECO:0000256" key="12">
    <source>
        <dbReference type="ARBA" id="ARBA00031568"/>
    </source>
</evidence>
<evidence type="ECO:0000256" key="10">
    <source>
        <dbReference type="ARBA" id="ARBA00023212"/>
    </source>
</evidence>
<evidence type="ECO:0000313" key="16">
    <source>
        <dbReference type="EMBL" id="TNN61491.1"/>
    </source>
</evidence>
<dbReference type="InterPro" id="IPR039308">
    <property type="entry name" value="GAS8"/>
</dbReference>
<dbReference type="GO" id="GO:0005794">
    <property type="term" value="C:Golgi apparatus"/>
    <property type="evidence" value="ECO:0007669"/>
    <property type="project" value="TreeGrafter"/>
</dbReference>
<name>A0A4Z2H788_9TELE</name>
<evidence type="ECO:0000256" key="4">
    <source>
        <dbReference type="ARBA" id="ARBA00021301"/>
    </source>
</evidence>
<dbReference type="Proteomes" id="UP000314294">
    <property type="component" value="Unassembled WGS sequence"/>
</dbReference>
<evidence type="ECO:0000256" key="5">
    <source>
        <dbReference type="ARBA" id="ARBA00022490"/>
    </source>
</evidence>
<evidence type="ECO:0000313" key="17">
    <source>
        <dbReference type="Proteomes" id="UP000314294"/>
    </source>
</evidence>
<keyword evidence="5" id="KW-0963">Cytoplasm</keyword>
<keyword evidence="7" id="KW-0282">Flagellum</keyword>
<feature type="domain" description="Growth arrest-specific protein 8" evidence="15">
    <location>
        <begin position="104"/>
        <end position="173"/>
    </location>
</feature>
<dbReference type="Pfam" id="PF13851">
    <property type="entry name" value="GAS"/>
    <property type="match status" value="1"/>
</dbReference>
<keyword evidence="10" id="KW-0206">Cytoskeleton</keyword>
<evidence type="ECO:0000256" key="14">
    <source>
        <dbReference type="SAM" id="MobiDB-lite"/>
    </source>
</evidence>
<evidence type="ECO:0000256" key="8">
    <source>
        <dbReference type="ARBA" id="ARBA00023054"/>
    </source>
</evidence>
<comment type="caution">
    <text evidence="16">The sequence shown here is derived from an EMBL/GenBank/DDBJ whole genome shotgun (WGS) entry which is preliminary data.</text>
</comment>
<dbReference type="GO" id="GO:0008017">
    <property type="term" value="F:microtubule binding"/>
    <property type="evidence" value="ECO:0007669"/>
    <property type="project" value="InterPro"/>
</dbReference>
<dbReference type="PANTHER" id="PTHR31543:SF0">
    <property type="entry name" value="DYNEIN REGULATORY COMPLEX SUBUNIT 4"/>
    <property type="match status" value="1"/>
</dbReference>
<keyword evidence="6" id="KW-0493">Microtubule</keyword>
<reference evidence="16 17" key="1">
    <citation type="submission" date="2019-03" db="EMBL/GenBank/DDBJ databases">
        <title>First draft genome of Liparis tanakae, snailfish: a comprehensive survey of snailfish specific genes.</title>
        <authorList>
            <person name="Kim W."/>
            <person name="Song I."/>
            <person name="Jeong J.-H."/>
            <person name="Kim D."/>
            <person name="Kim S."/>
            <person name="Ryu S."/>
            <person name="Song J.Y."/>
            <person name="Lee S.K."/>
        </authorList>
    </citation>
    <scope>NUCLEOTIDE SEQUENCE [LARGE SCALE GENOMIC DNA]</scope>
    <source>
        <tissue evidence="16">Muscle</tissue>
    </source>
</reference>
<feature type="region of interest" description="Disordered" evidence="14">
    <location>
        <begin position="174"/>
        <end position="207"/>
    </location>
</feature>
<comment type="subcellular location">
    <subcellularLocation>
        <location evidence="1">Cell projection</location>
        <location evidence="1">Cilium</location>
        <location evidence="1">Flagellum</location>
    </subcellularLocation>
    <subcellularLocation>
        <location evidence="2">Cytoplasm</location>
        <location evidence="2">Cytoskeleton</location>
    </subcellularLocation>
</comment>
<dbReference type="AlphaFoldDB" id="A0A4Z2H788"/>
<feature type="coiled-coil region" evidence="13">
    <location>
        <begin position="57"/>
        <end position="98"/>
    </location>
</feature>
<dbReference type="EMBL" id="SRLO01000314">
    <property type="protein sequence ID" value="TNN61491.1"/>
    <property type="molecule type" value="Genomic_DNA"/>
</dbReference>
<evidence type="ECO:0000256" key="2">
    <source>
        <dbReference type="ARBA" id="ARBA00004245"/>
    </source>
</evidence>
<dbReference type="InterPro" id="IPR025593">
    <property type="entry name" value="GAS8_dom"/>
</dbReference>
<keyword evidence="8 13" id="KW-0175">Coiled coil</keyword>
<dbReference type="GO" id="GO:0030317">
    <property type="term" value="P:flagellated sperm motility"/>
    <property type="evidence" value="ECO:0007669"/>
    <property type="project" value="TreeGrafter"/>
</dbReference>
<organism evidence="16 17">
    <name type="scientific">Liparis tanakae</name>
    <name type="common">Tanaka's snailfish</name>
    <dbReference type="NCBI Taxonomy" id="230148"/>
    <lineage>
        <taxon>Eukaryota</taxon>
        <taxon>Metazoa</taxon>
        <taxon>Chordata</taxon>
        <taxon>Craniata</taxon>
        <taxon>Vertebrata</taxon>
        <taxon>Euteleostomi</taxon>
        <taxon>Actinopterygii</taxon>
        <taxon>Neopterygii</taxon>
        <taxon>Teleostei</taxon>
        <taxon>Neoteleostei</taxon>
        <taxon>Acanthomorphata</taxon>
        <taxon>Eupercaria</taxon>
        <taxon>Perciformes</taxon>
        <taxon>Cottioidei</taxon>
        <taxon>Cottales</taxon>
        <taxon>Liparidae</taxon>
        <taxon>Liparis</taxon>
    </lineage>
</organism>
<evidence type="ECO:0000256" key="1">
    <source>
        <dbReference type="ARBA" id="ARBA00004230"/>
    </source>
</evidence>
<proteinExistence type="inferred from homology"/>
<evidence type="ECO:0000256" key="9">
    <source>
        <dbReference type="ARBA" id="ARBA00023069"/>
    </source>
</evidence>
<evidence type="ECO:0000256" key="6">
    <source>
        <dbReference type="ARBA" id="ARBA00022701"/>
    </source>
</evidence>
<dbReference type="GO" id="GO:0005874">
    <property type="term" value="C:microtubule"/>
    <property type="evidence" value="ECO:0007669"/>
    <property type="project" value="UniProtKB-KW"/>
</dbReference>
<accession>A0A4Z2H788</accession>
<dbReference type="GO" id="GO:0031267">
    <property type="term" value="F:small GTPase binding"/>
    <property type="evidence" value="ECO:0007669"/>
    <property type="project" value="InterPro"/>
</dbReference>
<evidence type="ECO:0000256" key="11">
    <source>
        <dbReference type="ARBA" id="ARBA00023273"/>
    </source>
</evidence>
<evidence type="ECO:0000259" key="15">
    <source>
        <dbReference type="Pfam" id="PF13851"/>
    </source>
</evidence>
<dbReference type="OrthoDB" id="767661at2759"/>
<evidence type="ECO:0000256" key="13">
    <source>
        <dbReference type="SAM" id="Coils"/>
    </source>
</evidence>
<protein>
    <recommendedName>
        <fullName evidence="4">Dynein regulatory complex subunit 4</fullName>
    </recommendedName>
    <alternativeName>
        <fullName evidence="12">Growth arrest-specific protein 8</fullName>
    </alternativeName>
</protein>
<keyword evidence="9" id="KW-0969">Cilium</keyword>
<keyword evidence="11" id="KW-0966">Cell projection</keyword>
<gene>
    <name evidence="16" type="primary">Gas8_1</name>
    <name evidence="16" type="ORF">EYF80_028236</name>
</gene>
<dbReference type="PANTHER" id="PTHR31543">
    <property type="entry name" value="DYNEIN REGULATORY COMPLEX SUBUNIT 4"/>
    <property type="match status" value="1"/>
</dbReference>